<dbReference type="NCBIfam" id="NF045930">
    <property type="entry name" value="Cytc6PetJCyano"/>
    <property type="match status" value="1"/>
</dbReference>
<organism evidence="14">
    <name type="scientific">Synechococcus elongatus PCC 11802</name>
    <dbReference type="NCBI Taxonomy" id="2283154"/>
    <lineage>
        <taxon>Bacteria</taxon>
        <taxon>Bacillati</taxon>
        <taxon>Cyanobacteriota</taxon>
        <taxon>Cyanophyceae</taxon>
        <taxon>Synechococcales</taxon>
        <taxon>Synechococcaceae</taxon>
        <taxon>Synechococcus</taxon>
    </lineage>
</organism>
<dbReference type="HAMAP" id="MF_00594">
    <property type="entry name" value="Cytc_PetJ"/>
    <property type="match status" value="1"/>
</dbReference>
<name>A0AAT9JM28_SYNEL</name>
<keyword evidence="8 12" id="KW-0479">Metal-binding</keyword>
<keyword evidence="7 12" id="KW-0349">Heme</keyword>
<evidence type="ECO:0000256" key="8">
    <source>
        <dbReference type="ARBA" id="ARBA00022723"/>
    </source>
</evidence>
<dbReference type="InterPro" id="IPR036909">
    <property type="entry name" value="Cyt_c-like_dom_sf"/>
</dbReference>
<feature type="signal peptide" evidence="12">
    <location>
        <begin position="1"/>
        <end position="24"/>
    </location>
</feature>
<comment type="subcellular location">
    <subcellularLocation>
        <location evidence="2 12">Cellular thylakoid lumen</location>
    </subcellularLocation>
</comment>
<evidence type="ECO:0000256" key="9">
    <source>
        <dbReference type="ARBA" id="ARBA00022982"/>
    </source>
</evidence>
<dbReference type="Pfam" id="PF13442">
    <property type="entry name" value="Cytochrome_CBB3"/>
    <property type="match status" value="1"/>
</dbReference>
<dbReference type="PROSITE" id="PS51007">
    <property type="entry name" value="CYTC"/>
    <property type="match status" value="1"/>
</dbReference>
<keyword evidence="12" id="KW-0732">Signal</keyword>
<feature type="chain" id="PRO_5043071603" description="Cytochrome c6" evidence="12">
    <location>
        <begin position="25"/>
        <end position="111"/>
    </location>
</feature>
<dbReference type="FunFam" id="1.10.760.10:FF:000038">
    <property type="entry name" value="Cytochrome c6"/>
    <property type="match status" value="1"/>
</dbReference>
<comment type="PTM">
    <text evidence="12">Binds 1 heme c group per subunit.</text>
</comment>
<dbReference type="PRINTS" id="PR00605">
    <property type="entry name" value="CYTCHROMECIC"/>
</dbReference>
<keyword evidence="10 12" id="KW-0408">Iron</keyword>
<dbReference type="InterPro" id="IPR023655">
    <property type="entry name" value="Cyt_C6"/>
</dbReference>
<evidence type="ECO:0000256" key="5">
    <source>
        <dbReference type="ARBA" id="ARBA00022448"/>
    </source>
</evidence>
<evidence type="ECO:0000256" key="12">
    <source>
        <dbReference type="HAMAP-Rule" id="MF_00594"/>
    </source>
</evidence>
<protein>
    <recommendedName>
        <fullName evidence="4 12">Cytochrome c6</fullName>
    </recommendedName>
    <alternativeName>
        <fullName evidence="12">Cytochrome c-553</fullName>
    </alternativeName>
    <alternativeName>
        <fullName evidence="12">Cytochrome c553</fullName>
    </alternativeName>
    <alternativeName>
        <fullName evidence="12">Soluble cytochrome f</fullName>
    </alternativeName>
</protein>
<proteinExistence type="inferred from homology"/>
<reference evidence="14" key="1">
    <citation type="submission" date="2024-01" db="EMBL/GenBank/DDBJ databases">
        <title>Synechococcus elongatus PCC 11802, a close yet different native of Synechococcus elongatus PCC 11801.</title>
        <authorList>
            <person name="Jaiswal D."/>
            <person name="Sengupta A."/>
            <person name="Sengupta S."/>
            <person name="Pakrasi H.B."/>
            <person name="Wangikar P."/>
        </authorList>
    </citation>
    <scope>NUCLEOTIDE SEQUENCE</scope>
    <source>
        <strain evidence="14">PCC 11802</strain>
    </source>
</reference>
<feature type="domain" description="Cytochrome c" evidence="13">
    <location>
        <begin position="25"/>
        <end position="105"/>
    </location>
</feature>
<gene>
    <name evidence="12" type="primary">petJ</name>
    <name evidence="14" type="ORF">EKO22_00805</name>
</gene>
<comment type="function">
    <text evidence="1 12">Functions as an electron carrier between membrane-bound cytochrome b6-f and photosystem I in oxygenic photosynthesis.</text>
</comment>
<dbReference type="GO" id="GO:0020037">
    <property type="term" value="F:heme binding"/>
    <property type="evidence" value="ECO:0007669"/>
    <property type="project" value="InterPro"/>
</dbReference>
<evidence type="ECO:0000256" key="4">
    <source>
        <dbReference type="ARBA" id="ARBA00016152"/>
    </source>
</evidence>
<evidence type="ECO:0000256" key="1">
    <source>
        <dbReference type="ARBA" id="ARBA00002347"/>
    </source>
</evidence>
<dbReference type="InterPro" id="IPR009056">
    <property type="entry name" value="Cyt_c-like_dom"/>
</dbReference>
<evidence type="ECO:0000256" key="2">
    <source>
        <dbReference type="ARBA" id="ARBA00004518"/>
    </source>
</evidence>
<keyword evidence="6 12" id="KW-0602">Photosynthesis</keyword>
<accession>A0AAT9JM28</accession>
<feature type="binding site" description="axial binding residue" evidence="12">
    <location>
        <position position="42"/>
    </location>
    <ligand>
        <name>heme c</name>
        <dbReference type="ChEBI" id="CHEBI:61717"/>
    </ligand>
    <ligandPart>
        <name>Fe</name>
        <dbReference type="ChEBI" id="CHEBI:18248"/>
    </ligandPart>
</feature>
<evidence type="ECO:0000256" key="11">
    <source>
        <dbReference type="ARBA" id="ARBA00023078"/>
    </source>
</evidence>
<dbReference type="Gene3D" id="1.10.760.10">
    <property type="entry name" value="Cytochrome c-like domain"/>
    <property type="match status" value="1"/>
</dbReference>
<comment type="similarity">
    <text evidence="3 12">Belongs to the cytochrome c family. PetJ subfamily.</text>
</comment>
<keyword evidence="9 12" id="KW-0249">Electron transport</keyword>
<dbReference type="EMBL" id="CP034671">
    <property type="protein sequence ID" value="QFZ91113.2"/>
    <property type="molecule type" value="Genomic_DNA"/>
</dbReference>
<feature type="binding site" description="covalent" evidence="12">
    <location>
        <position position="41"/>
    </location>
    <ligand>
        <name>heme c</name>
        <dbReference type="ChEBI" id="CHEBI:61717"/>
    </ligand>
</feature>
<dbReference type="AlphaFoldDB" id="A0AAT9JM28"/>
<keyword evidence="5 12" id="KW-0813">Transport</keyword>
<evidence type="ECO:0000256" key="3">
    <source>
        <dbReference type="ARBA" id="ARBA00009650"/>
    </source>
</evidence>
<evidence type="ECO:0000256" key="7">
    <source>
        <dbReference type="ARBA" id="ARBA00022617"/>
    </source>
</evidence>
<evidence type="ECO:0000256" key="10">
    <source>
        <dbReference type="ARBA" id="ARBA00023004"/>
    </source>
</evidence>
<sequence length="111" mass="11348" precursor="true">MKRVLGTAIAAIVALLAFVAPAQAADLAHGGQIFSANCAACHLGGRNVVNAAKTLQKADLEQYGMASIEAITTQVTNGKGAMPAFGSKLSAEDIADVASYVLDQSEKGWQG</sequence>
<feature type="binding site" description="covalent" evidence="12">
    <location>
        <position position="38"/>
    </location>
    <ligand>
        <name>heme c</name>
        <dbReference type="ChEBI" id="CHEBI:61717"/>
    </ligand>
</feature>
<dbReference type="InterPro" id="IPR008168">
    <property type="entry name" value="Cyt_C_IC"/>
</dbReference>
<dbReference type="GO" id="GO:0015979">
    <property type="term" value="P:photosynthesis"/>
    <property type="evidence" value="ECO:0007669"/>
    <property type="project" value="UniProtKB-UniRule"/>
</dbReference>
<dbReference type="PANTHER" id="PTHR34688:SF2">
    <property type="entry name" value="CYTOCHROME C6, CHLOROPLASTIC"/>
    <property type="match status" value="1"/>
</dbReference>
<dbReference type="GO" id="GO:0031979">
    <property type="term" value="C:plasma membrane-derived thylakoid lumen"/>
    <property type="evidence" value="ECO:0007669"/>
    <property type="project" value="UniProtKB-SubCell"/>
</dbReference>
<evidence type="ECO:0000256" key="6">
    <source>
        <dbReference type="ARBA" id="ARBA00022531"/>
    </source>
</evidence>
<dbReference type="PANTHER" id="PTHR34688">
    <property type="entry name" value="CYTOCHROME C6, CHLOROPLASTIC"/>
    <property type="match status" value="1"/>
</dbReference>
<evidence type="ECO:0000313" key="14">
    <source>
        <dbReference type="EMBL" id="QFZ91113.2"/>
    </source>
</evidence>
<dbReference type="RefSeq" id="WP_208677403.1">
    <property type="nucleotide sequence ID" value="NZ_CP034671.2"/>
</dbReference>
<evidence type="ECO:0000259" key="13">
    <source>
        <dbReference type="PROSITE" id="PS51007"/>
    </source>
</evidence>
<dbReference type="SUPFAM" id="SSF46626">
    <property type="entry name" value="Cytochrome c"/>
    <property type="match status" value="1"/>
</dbReference>
<keyword evidence="11 12" id="KW-0793">Thylakoid</keyword>
<comment type="subunit">
    <text evidence="12">Monomer.</text>
</comment>
<dbReference type="GO" id="GO:0005506">
    <property type="term" value="F:iron ion binding"/>
    <property type="evidence" value="ECO:0007669"/>
    <property type="project" value="InterPro"/>
</dbReference>
<feature type="binding site" description="axial binding residue" evidence="12">
    <location>
        <position position="82"/>
    </location>
    <ligand>
        <name>heme c</name>
        <dbReference type="ChEBI" id="CHEBI:61717"/>
    </ligand>
    <ligandPart>
        <name>Fe</name>
        <dbReference type="ChEBI" id="CHEBI:18248"/>
    </ligandPart>
</feature>
<dbReference type="GO" id="GO:0009055">
    <property type="term" value="F:electron transfer activity"/>
    <property type="evidence" value="ECO:0007669"/>
    <property type="project" value="UniProtKB-UniRule"/>
</dbReference>